<organism evidence="1 2">
    <name type="scientific">Moritella marina ATCC 15381</name>
    <dbReference type="NCBI Taxonomy" id="1202962"/>
    <lineage>
        <taxon>Bacteria</taxon>
        <taxon>Pseudomonadati</taxon>
        <taxon>Pseudomonadota</taxon>
        <taxon>Gammaproteobacteria</taxon>
        <taxon>Alteromonadales</taxon>
        <taxon>Moritellaceae</taxon>
        <taxon>Moritella</taxon>
    </lineage>
</organism>
<dbReference type="PANTHER" id="PTHR38733:SF1">
    <property type="entry name" value="TYPE IV METHYL-DIRECTED RESTRICTION ENZYME ECOKMCRBC"/>
    <property type="match status" value="1"/>
</dbReference>
<keyword evidence="1" id="KW-0255">Endonuclease</keyword>
<dbReference type="REBASE" id="370322">
    <property type="entry name" value="MmaMP1McrBCP"/>
</dbReference>
<dbReference type="Pfam" id="PF10117">
    <property type="entry name" value="McrBC"/>
    <property type="match status" value="1"/>
</dbReference>
<dbReference type="GO" id="GO:0004519">
    <property type="term" value="F:endonuclease activity"/>
    <property type="evidence" value="ECO:0007669"/>
    <property type="project" value="UniProtKB-KW"/>
</dbReference>
<dbReference type="KEGG" id="mmaa:FR932_04090"/>
<dbReference type="OrthoDB" id="307209at2"/>
<dbReference type="Proteomes" id="UP000327424">
    <property type="component" value="Chromosome"/>
</dbReference>
<keyword evidence="1" id="KW-0540">Nuclease</keyword>
<accession>A0A5J6WGE8</accession>
<gene>
    <name evidence="1" type="ORF">FR932_04090</name>
</gene>
<keyword evidence="2" id="KW-1185">Reference proteome</keyword>
<keyword evidence="1" id="KW-0378">Hydrolase</keyword>
<evidence type="ECO:0000313" key="2">
    <source>
        <dbReference type="Proteomes" id="UP000327424"/>
    </source>
</evidence>
<evidence type="ECO:0000313" key="1">
    <source>
        <dbReference type="EMBL" id="QFI37066.1"/>
    </source>
</evidence>
<dbReference type="AlphaFoldDB" id="A0A5J6WGE8"/>
<name>A0A5J6WGE8_MORMI</name>
<dbReference type="InterPro" id="IPR019292">
    <property type="entry name" value="McrC"/>
</dbReference>
<reference evidence="1 2" key="1">
    <citation type="submission" date="2019-09" db="EMBL/GenBank/DDBJ databases">
        <title>Hybrid Assembly of the complete Genome of the Deep-Sea Bacterium Moritella marina from long Nanopore and Illumina reads.</title>
        <authorList>
            <person name="Magin S."/>
            <person name="Georgoulis A."/>
            <person name="Papadimitriou K."/>
            <person name="Iliakis G."/>
            <person name="Vorgias C.E."/>
        </authorList>
    </citation>
    <scope>NUCLEOTIDE SEQUENCE [LARGE SCALE GENOMIC DNA]</scope>
    <source>
        <strain evidence="1 2">MP-1</strain>
    </source>
</reference>
<dbReference type="EMBL" id="CP044399">
    <property type="protein sequence ID" value="QFI37066.1"/>
    <property type="molecule type" value="Genomic_DNA"/>
</dbReference>
<dbReference type="PANTHER" id="PTHR38733">
    <property type="entry name" value="PROTEIN MCRC"/>
    <property type="match status" value="1"/>
</dbReference>
<protein>
    <submittedName>
        <fullName evidence="1">Restriction endonuclease</fullName>
    </submittedName>
</protein>
<proteinExistence type="predicted"/>
<sequence length="456" mass="52320">MVTKVKQNVTVFEYSHLGKGEKAAKSNRITQISESAFKYLKQLCLCDESESRFLSLKIIDSTEVLRLNNYAGVILTPDGTQIEVLPKIAKRLEGEVGEDKARQTLLTMLKTLGSFRHIQTSSANISKSKMPLLEVFITQFLDSVNTLVKRGLRSDYVKQQDNLGFLKGKLLVGKQLRHNSINKHKFYVEYDEFLQDRPVNRLVHSALQKVAKYTRSARNQKLLRELTFVFDEVPVSRNIKQDFAQVKLDRGMSYYQSPLAWAQLILDGFSPLTMKDTNSAFSLLFPMEAVFESYVESILKKQMADGFTLRGQVKQQYLVTHNTKNMFNLKPDLVVYKEQRVHVVLDTKWKLIDGSGKDKYGISQADMYQMFAYGHKYLAGKGNIVLIYPQHNGFKEAVEHSFDFNDELKLWVVPFVIEEGQERLLLPQGASFTSMISSINILTTRVKETHEHQINH</sequence>